<dbReference type="GO" id="GO:0032040">
    <property type="term" value="C:small-subunit processome"/>
    <property type="evidence" value="ECO:0007669"/>
    <property type="project" value="TreeGrafter"/>
</dbReference>
<feature type="transmembrane region" description="Helical" evidence="6">
    <location>
        <begin position="421"/>
        <end position="441"/>
    </location>
</feature>
<evidence type="ECO:0000256" key="2">
    <source>
        <dbReference type="ARBA" id="ARBA00007797"/>
    </source>
</evidence>
<proteinExistence type="inferred from homology"/>
<dbReference type="GO" id="GO:0031965">
    <property type="term" value="C:nuclear membrane"/>
    <property type="evidence" value="ECO:0007669"/>
    <property type="project" value="UniProtKB-SubCell"/>
</dbReference>
<comment type="similarity">
    <text evidence="2">Belongs to the CBF/MAK21 family.</text>
</comment>
<dbReference type="AlphaFoldDB" id="M5BKK9"/>
<dbReference type="InterPro" id="IPR005612">
    <property type="entry name" value="CCAAT-binding_factor"/>
</dbReference>
<evidence type="ECO:0000256" key="3">
    <source>
        <dbReference type="ARBA" id="ARBA00022692"/>
    </source>
</evidence>
<evidence type="ECO:0000256" key="5">
    <source>
        <dbReference type="SAM" id="MobiDB-lite"/>
    </source>
</evidence>
<feature type="region of interest" description="Disordered" evidence="5">
    <location>
        <begin position="234"/>
        <end position="255"/>
    </location>
</feature>
<evidence type="ECO:0000313" key="9">
    <source>
        <dbReference type="Proteomes" id="UP000012065"/>
    </source>
</evidence>
<dbReference type="HOGENOM" id="CLU_015945_1_0_1"/>
<evidence type="ECO:0000256" key="1">
    <source>
        <dbReference type="ARBA" id="ARBA00004232"/>
    </source>
</evidence>
<name>M5BKK9_THACB</name>
<gene>
    <name evidence="8" type="ORF">BN14_01292</name>
</gene>
<comment type="caution">
    <text evidence="8">The sequence shown here is derived from an EMBL/GenBank/DDBJ whole genome shotgun (WGS) entry which is preliminary data.</text>
</comment>
<organism evidence="8 9">
    <name type="scientific">Thanatephorus cucumeris (strain AG1-IB / isolate 7/3/14)</name>
    <name type="common">Lettuce bottom rot fungus</name>
    <name type="synonym">Rhizoctonia solani</name>
    <dbReference type="NCBI Taxonomy" id="1108050"/>
    <lineage>
        <taxon>Eukaryota</taxon>
        <taxon>Fungi</taxon>
        <taxon>Dikarya</taxon>
        <taxon>Basidiomycota</taxon>
        <taxon>Agaricomycotina</taxon>
        <taxon>Agaricomycetes</taxon>
        <taxon>Cantharellales</taxon>
        <taxon>Ceratobasidiaceae</taxon>
        <taxon>Rhizoctonia</taxon>
        <taxon>Rhizoctonia solani AG-1</taxon>
    </lineage>
</organism>
<evidence type="ECO:0000259" key="7">
    <source>
        <dbReference type="Pfam" id="PF03914"/>
    </source>
</evidence>
<sequence length="567" mass="63548">MSPSSLPPQKKRKLASTDSNVKDIEAIEAAVNKSLAEGGSLNCLADLLDLARCSSDAAVLHKTEESKLVRSWLLERIGEYTDLLCGLMADQEKALRTAALQILMSMLKHLSTAFSTASNTPQIYSTHFRKIVGALLLCPSSPRNGSAHSGIHHKVQPDLRDTFIDTWLNSYDDIRWFFFRDATALLRSYNDANSVPPQAVENLLSFLERLKTMPTEMAELNAYWIIELGAKPPKIRGPKQQDDEPEEPTPVDEDDWRTFFDDAPSAKSVTPKSNQARVHTLSTHQCLHSLSSHRAQFSACWMTLLPHIASSAPLAARALTVLHRGVMPHIDKPVRLMDWIGGCVDFGGSIGLLALNALFTLIKDYNLDFPDFFTRLYAFLTRDVMHLKYRARFFRLTDTFLSSTHLPAALLASFVKRLARLSLTAPPAAIIMIIPFIYNVLKRHPALMVMIHRIDDEAELDPFDETEPSPLRTNALESSLWELVSHRDHYLSSVSTLAKIFSEVFTKPSYALEDFLDHTYATLFETEIKRKLKKDPVVVLEPAANSFPASALEAGQTSDVVSELWVF</sequence>
<comment type="subcellular location">
    <subcellularLocation>
        <location evidence="1">Nucleus membrane</location>
        <topology evidence="1">Multi-pass membrane protein</topology>
    </subcellularLocation>
</comment>
<dbReference type="InterPro" id="IPR027193">
    <property type="entry name" value="Noc4"/>
</dbReference>
<keyword evidence="4 6" id="KW-1133">Transmembrane helix</keyword>
<evidence type="ECO:0000256" key="6">
    <source>
        <dbReference type="SAM" id="Phobius"/>
    </source>
</evidence>
<protein>
    <recommendedName>
        <fullName evidence="7">CCAAT-binding factor domain-containing protein</fullName>
    </recommendedName>
</protein>
<dbReference type="EMBL" id="CAOJ01001700">
    <property type="protein sequence ID" value="CCO27256.1"/>
    <property type="molecule type" value="Genomic_DNA"/>
</dbReference>
<dbReference type="GO" id="GO:0030692">
    <property type="term" value="C:Noc4p-Nop14p complex"/>
    <property type="evidence" value="ECO:0007669"/>
    <property type="project" value="TreeGrafter"/>
</dbReference>
<dbReference type="GO" id="GO:0042254">
    <property type="term" value="P:ribosome biogenesis"/>
    <property type="evidence" value="ECO:0007669"/>
    <property type="project" value="InterPro"/>
</dbReference>
<evidence type="ECO:0000313" key="8">
    <source>
        <dbReference type="EMBL" id="CCO27256.1"/>
    </source>
</evidence>
<keyword evidence="3 6" id="KW-0812">Transmembrane</keyword>
<dbReference type="Proteomes" id="UP000012065">
    <property type="component" value="Unassembled WGS sequence"/>
</dbReference>
<keyword evidence="6" id="KW-0472">Membrane</keyword>
<dbReference type="SUPFAM" id="SSF48371">
    <property type="entry name" value="ARM repeat"/>
    <property type="match status" value="1"/>
</dbReference>
<dbReference type="Pfam" id="PF03914">
    <property type="entry name" value="CBF"/>
    <property type="match status" value="1"/>
</dbReference>
<feature type="compositionally biased region" description="Acidic residues" evidence="5">
    <location>
        <begin position="243"/>
        <end position="255"/>
    </location>
</feature>
<dbReference type="PANTHER" id="PTHR12455">
    <property type="entry name" value="NUCLEOLAR COMPLEX PROTEIN 4"/>
    <property type="match status" value="1"/>
</dbReference>
<reference evidence="8 9" key="1">
    <citation type="journal article" date="2013" name="J. Biotechnol.">
        <title>Establishment and interpretation of the genome sequence of the phytopathogenic fungus Rhizoctonia solani AG1-IB isolate 7/3/14.</title>
        <authorList>
            <person name="Wibberg D.W."/>
            <person name="Jelonek L.J."/>
            <person name="Rupp O.R."/>
            <person name="Hennig M.H."/>
            <person name="Eikmeyer F.E."/>
            <person name="Goesmann A.G."/>
            <person name="Hartmann A.H."/>
            <person name="Borriss R.B."/>
            <person name="Grosch R.G."/>
            <person name="Puehler A.P."/>
            <person name="Schlueter A.S."/>
        </authorList>
    </citation>
    <scope>NUCLEOTIDE SEQUENCE [LARGE SCALE GENOMIC DNA]</scope>
    <source>
        <strain evidence="9">AG1-IB / isolate 7/3/14</strain>
    </source>
</reference>
<dbReference type="InterPro" id="IPR016024">
    <property type="entry name" value="ARM-type_fold"/>
</dbReference>
<accession>M5BKK9</accession>
<dbReference type="PANTHER" id="PTHR12455:SF0">
    <property type="entry name" value="NUCLEOLAR COMPLEX PROTEIN 4 HOMOLOG"/>
    <property type="match status" value="1"/>
</dbReference>
<feature type="domain" description="CCAAT-binding factor" evidence="7">
    <location>
        <begin position="352"/>
        <end position="498"/>
    </location>
</feature>
<evidence type="ECO:0000256" key="4">
    <source>
        <dbReference type="ARBA" id="ARBA00022989"/>
    </source>
</evidence>